<feature type="transmembrane region" description="Helical" evidence="10">
    <location>
        <begin position="267"/>
        <end position="288"/>
    </location>
</feature>
<evidence type="ECO:0000256" key="6">
    <source>
        <dbReference type="ARBA" id="ARBA00022989"/>
    </source>
</evidence>
<evidence type="ECO:0000313" key="15">
    <source>
        <dbReference type="EMBL" id="SFF20898.1"/>
    </source>
</evidence>
<keyword evidence="8 10" id="KW-0472">Membrane</keyword>
<dbReference type="STRING" id="34086.SAMN04488084_10581"/>
<feature type="transmembrane region" description="Helical" evidence="10">
    <location>
        <begin position="295"/>
        <end position="313"/>
    </location>
</feature>
<feature type="transmembrane region" description="Helical" evidence="10">
    <location>
        <begin position="239"/>
        <end position="255"/>
    </location>
</feature>
<proteinExistence type="predicted"/>
<feature type="domain" description="NADH-Ubiquinone oxidoreductase (complex I) chain 5 N-terminal" evidence="12">
    <location>
        <begin position="59"/>
        <end position="107"/>
    </location>
</feature>
<evidence type="ECO:0000256" key="10">
    <source>
        <dbReference type="SAM" id="Phobius"/>
    </source>
</evidence>
<feature type="transmembrane region" description="Helical" evidence="10">
    <location>
        <begin position="738"/>
        <end position="756"/>
    </location>
</feature>
<accession>A0A1I2GUJ0</accession>
<protein>
    <submittedName>
        <fullName evidence="15">Multisubunit sodium/proton antiporter, MrpA subunit (TC 2.A.63.1)</fullName>
    </submittedName>
</protein>
<feature type="transmembrane region" description="Helical" evidence="10">
    <location>
        <begin position="128"/>
        <end position="146"/>
    </location>
</feature>
<evidence type="ECO:0000256" key="9">
    <source>
        <dbReference type="RuleBase" id="RU000320"/>
    </source>
</evidence>
<gene>
    <name evidence="15" type="ORF">SAMN03003324_02860</name>
</gene>
<feature type="transmembrane region" description="Helical" evidence="10">
    <location>
        <begin position="319"/>
        <end position="343"/>
    </location>
</feature>
<dbReference type="RefSeq" id="WP_074589966.1">
    <property type="nucleotide sequence ID" value="NZ_FNGZ01000005.1"/>
</dbReference>
<dbReference type="GO" id="GO:0005886">
    <property type="term" value="C:plasma membrane"/>
    <property type="evidence" value="ECO:0007669"/>
    <property type="project" value="UniProtKB-SubCell"/>
</dbReference>
<keyword evidence="4" id="KW-1003">Cell membrane</keyword>
<feature type="transmembrane region" description="Helical" evidence="10">
    <location>
        <begin position="105"/>
        <end position="122"/>
    </location>
</feature>
<dbReference type="InterPro" id="IPR001516">
    <property type="entry name" value="Proton_antipo_N"/>
</dbReference>
<feature type="domain" description="MrpA C-terminal/MbhE" evidence="14">
    <location>
        <begin position="678"/>
        <end position="757"/>
    </location>
</feature>
<keyword evidence="7" id="KW-0406">Ion transport</keyword>
<reference evidence="15 16" key="1">
    <citation type="submission" date="2016-10" db="EMBL/GenBank/DDBJ databases">
        <authorList>
            <person name="de Groot N.N."/>
        </authorList>
    </citation>
    <scope>NUCLEOTIDE SEQUENCE [LARGE SCALE GENOMIC DNA]</scope>
    <source>
        <strain evidence="15 16">ATCC 51969</strain>
    </source>
</reference>
<feature type="transmembrane region" description="Helical" evidence="10">
    <location>
        <begin position="444"/>
        <end position="466"/>
    </location>
</feature>
<feature type="transmembrane region" description="Helical" evidence="10">
    <location>
        <begin position="364"/>
        <end position="387"/>
    </location>
</feature>
<dbReference type="Pfam" id="PF00361">
    <property type="entry name" value="Proton_antipo_M"/>
    <property type="match status" value="1"/>
</dbReference>
<dbReference type="PANTHER" id="PTHR43373">
    <property type="entry name" value="NA(+)/H(+) ANTIPORTER SUBUNIT"/>
    <property type="match status" value="1"/>
</dbReference>
<dbReference type="InterPro" id="IPR001750">
    <property type="entry name" value="ND/Mrp_TM"/>
</dbReference>
<feature type="transmembrane region" description="Helical" evidence="10">
    <location>
        <begin position="562"/>
        <end position="582"/>
    </location>
</feature>
<dbReference type="InterPro" id="IPR050616">
    <property type="entry name" value="CPA3_Na-H_Antiporter_A"/>
</dbReference>
<dbReference type="Pfam" id="PF20501">
    <property type="entry name" value="MbhE"/>
    <property type="match status" value="1"/>
</dbReference>
<dbReference type="InterPro" id="IPR046806">
    <property type="entry name" value="MrpA_C/MbhE"/>
</dbReference>
<evidence type="ECO:0000256" key="5">
    <source>
        <dbReference type="ARBA" id="ARBA00022692"/>
    </source>
</evidence>
<feature type="transmembrane region" description="Helical" evidence="10">
    <location>
        <begin position="399"/>
        <end position="423"/>
    </location>
</feature>
<feature type="domain" description="MrpA C-terminal/MbhD" evidence="13">
    <location>
        <begin position="603"/>
        <end position="667"/>
    </location>
</feature>
<feature type="transmembrane region" description="Helical" evidence="10">
    <location>
        <begin position="158"/>
        <end position="183"/>
    </location>
</feature>
<evidence type="ECO:0000259" key="14">
    <source>
        <dbReference type="Pfam" id="PF20501"/>
    </source>
</evidence>
<feature type="transmembrane region" description="Helical" evidence="10">
    <location>
        <begin position="203"/>
        <end position="227"/>
    </location>
</feature>
<keyword evidence="5 9" id="KW-0812">Transmembrane</keyword>
<feature type="transmembrane region" description="Helical" evidence="10">
    <location>
        <begin position="73"/>
        <end position="93"/>
    </location>
</feature>
<evidence type="ECO:0000256" key="1">
    <source>
        <dbReference type="ARBA" id="ARBA00004651"/>
    </source>
</evidence>
<evidence type="ECO:0000313" key="16">
    <source>
        <dbReference type="Proteomes" id="UP000183129"/>
    </source>
</evidence>
<dbReference type="Proteomes" id="UP000183129">
    <property type="component" value="Unassembled WGS sequence"/>
</dbReference>
<dbReference type="InterPro" id="IPR025383">
    <property type="entry name" value="MrpA_C/MbhD"/>
</dbReference>
<dbReference type="GO" id="GO:0015297">
    <property type="term" value="F:antiporter activity"/>
    <property type="evidence" value="ECO:0007669"/>
    <property type="project" value="UniProtKB-KW"/>
</dbReference>
<organism evidence="15 16">
    <name type="scientific">Pedobacter antarcticus</name>
    <dbReference type="NCBI Taxonomy" id="34086"/>
    <lineage>
        <taxon>Bacteria</taxon>
        <taxon>Pseudomonadati</taxon>
        <taxon>Bacteroidota</taxon>
        <taxon>Sphingobacteriia</taxon>
        <taxon>Sphingobacteriales</taxon>
        <taxon>Sphingobacteriaceae</taxon>
        <taxon>Pedobacter</taxon>
    </lineage>
</organism>
<feature type="transmembrane region" description="Helical" evidence="10">
    <location>
        <begin position="492"/>
        <end position="513"/>
    </location>
</feature>
<sequence>MLIAVLSGILFALLFLFFRLQNGWLRFIPAFLPLSLLIYFSTWLPEVTGGQEILFKYSWIPAMGVNLDFKLDGLAMLFSLMITGIGTLVYIYAAAYLSDRSQIHKFFSCLSLFMAAMLGLVLSDNLLVLFIFWELTSISSFFLIGWNTKEEASRKSAVLALAITGGGGFLLLAGVLLMGNVGSSYSIQALTAASATLKQHSSYVLMLCFVFAGAFTKSAMFPFHFWLPGAMKAPTPVSAYLHSATMVKAGIYLLFRLSPVLGGEPLWNYTLMIVGGFTLLYASFQSLFRTDLKGVLAYSTIAALGLIVLLIGIGTTESFLAAAVFILVHALYKAALFLCTGIIDHAVHSRDLTKLSGLRKIMMPVAIAAGIAALSSAGIPFTFGFIGKDLIYEATMHTGMLAIQLTGLVLVANILLSYAGYIAGFRPFAGALPEAYADTAKPGFLLWGPPALLAVLSLFFGFFPALSSPLVNAVVSAAGGNPALPDLKLWHGFNLILLLSGVTVVGGFLLYLLRKPADSQLQFMDRFEPFSARSFFLGLAEGIKKISHYFTCKLQNGYLRNYMITIISFLLILLCWKLVKLIPNSIDFSTMTPVSMYDVVILVMMVSAIFVLMFTSSRLTSIISLSIVGYSICLLFVFYGAPDLAMTQFTIDTLTAVLFMLILLKLPPFLTLTNKAIKIRDAIISAIFGGVISMIAFLVLQEPTHKTISRFYADNAYSLAKGKNVVNVILVDFRGSDTLIEITVLTIAALGVYSMLKLKISSSEKE</sequence>
<comment type="subcellular location">
    <subcellularLocation>
        <location evidence="1">Cell membrane</location>
        <topology evidence="1">Multi-pass membrane protein</topology>
    </subcellularLocation>
    <subcellularLocation>
        <location evidence="9">Membrane</location>
        <topology evidence="9">Multi-pass membrane protein</topology>
    </subcellularLocation>
</comment>
<keyword evidence="2" id="KW-0813">Transport</keyword>
<dbReference type="EMBL" id="FONS01000006">
    <property type="protein sequence ID" value="SFF20898.1"/>
    <property type="molecule type" value="Genomic_DNA"/>
</dbReference>
<dbReference type="GO" id="GO:0006811">
    <property type="term" value="P:monoatomic ion transport"/>
    <property type="evidence" value="ECO:0007669"/>
    <property type="project" value="UniProtKB-KW"/>
</dbReference>
<evidence type="ECO:0000256" key="4">
    <source>
        <dbReference type="ARBA" id="ARBA00022475"/>
    </source>
</evidence>
<evidence type="ECO:0000256" key="8">
    <source>
        <dbReference type="ARBA" id="ARBA00023136"/>
    </source>
</evidence>
<name>A0A1I2GUJ0_9SPHI</name>
<evidence type="ECO:0000256" key="7">
    <source>
        <dbReference type="ARBA" id="ARBA00023065"/>
    </source>
</evidence>
<feature type="transmembrane region" description="Helical" evidence="10">
    <location>
        <begin position="622"/>
        <end position="641"/>
    </location>
</feature>
<dbReference type="AlphaFoldDB" id="A0A1I2GUJ0"/>
<dbReference type="PANTHER" id="PTHR43373:SF1">
    <property type="entry name" value="NA(+)_H(+) ANTIPORTER SUBUNIT A"/>
    <property type="match status" value="1"/>
</dbReference>
<evidence type="ECO:0000259" key="12">
    <source>
        <dbReference type="Pfam" id="PF00662"/>
    </source>
</evidence>
<feature type="transmembrane region" description="Helical" evidence="10">
    <location>
        <begin position="682"/>
        <end position="700"/>
    </location>
</feature>
<dbReference type="Pfam" id="PF13244">
    <property type="entry name" value="MbhD"/>
    <property type="match status" value="1"/>
</dbReference>
<evidence type="ECO:0000259" key="13">
    <source>
        <dbReference type="Pfam" id="PF13244"/>
    </source>
</evidence>
<evidence type="ECO:0000259" key="11">
    <source>
        <dbReference type="Pfam" id="PF00361"/>
    </source>
</evidence>
<feature type="domain" description="NADH:quinone oxidoreductase/Mrp antiporter transmembrane" evidence="11">
    <location>
        <begin position="123"/>
        <end position="409"/>
    </location>
</feature>
<dbReference type="PRINTS" id="PR01434">
    <property type="entry name" value="NADHDHGNASE5"/>
</dbReference>
<keyword evidence="6 10" id="KW-1133">Transmembrane helix</keyword>
<feature type="transmembrane region" description="Helical" evidence="10">
    <location>
        <begin position="594"/>
        <end position="615"/>
    </location>
</feature>
<dbReference type="Pfam" id="PF00662">
    <property type="entry name" value="Proton_antipo_N"/>
    <property type="match status" value="1"/>
</dbReference>
<evidence type="ECO:0000256" key="3">
    <source>
        <dbReference type="ARBA" id="ARBA00022449"/>
    </source>
</evidence>
<keyword evidence="3" id="KW-0050">Antiport</keyword>
<feature type="transmembrane region" description="Helical" evidence="10">
    <location>
        <begin position="653"/>
        <end position="670"/>
    </location>
</feature>
<evidence type="ECO:0000256" key="2">
    <source>
        <dbReference type="ARBA" id="ARBA00022448"/>
    </source>
</evidence>